<keyword evidence="3" id="KW-1185">Reference proteome</keyword>
<sequence>MAETFAAVASMPLLANWQKAGPKRGSRSSGNDITVITLLSSRPPCQAAPCFRVVRRRNASTVLICAPRVMALLLLQVLVPALQRGFFVAFGSCRKREGNGQSIIQVAWRYKARIVYPSIPTGYERNRPKETLMKPSYLRSRGGFDAEMDDTISV</sequence>
<dbReference type="EMBL" id="MU250536">
    <property type="protein sequence ID" value="KAG7445482.1"/>
    <property type="molecule type" value="Genomic_DNA"/>
</dbReference>
<dbReference type="EMBL" id="MU250604">
    <property type="protein sequence ID" value="KAG7439245.1"/>
    <property type="molecule type" value="Genomic_DNA"/>
</dbReference>
<dbReference type="RefSeq" id="XP_043038982.1">
    <property type="nucleotide sequence ID" value="XM_043179235.1"/>
</dbReference>
<accession>A0A9P7VF43</accession>
<protein>
    <submittedName>
        <fullName evidence="1">Uncharacterized protein</fullName>
    </submittedName>
</protein>
<evidence type="ECO:0000313" key="3">
    <source>
        <dbReference type="Proteomes" id="UP000812287"/>
    </source>
</evidence>
<reference evidence="1" key="1">
    <citation type="submission" date="2020-11" db="EMBL/GenBank/DDBJ databases">
        <title>Adaptations for nitrogen fixation in a non-lichenized fungal sporocarp promotes dispersal by wood-feeding termites.</title>
        <authorList>
            <consortium name="DOE Joint Genome Institute"/>
            <person name="Koch R.A."/>
            <person name="Yoon G."/>
            <person name="Arayal U."/>
            <person name="Lail K."/>
            <person name="Amirebrahimi M."/>
            <person name="Labutti K."/>
            <person name="Lipzen A."/>
            <person name="Riley R."/>
            <person name="Barry K."/>
            <person name="Henrissat B."/>
            <person name="Grigoriev I.V."/>
            <person name="Herr J.R."/>
            <person name="Aime M.C."/>
        </authorList>
    </citation>
    <scope>NUCLEOTIDE SEQUENCE</scope>
    <source>
        <strain evidence="1">MCA 3950</strain>
    </source>
</reference>
<evidence type="ECO:0000313" key="2">
    <source>
        <dbReference type="EMBL" id="KAG7445482.1"/>
    </source>
</evidence>
<dbReference type="Proteomes" id="UP000812287">
    <property type="component" value="Unassembled WGS sequence"/>
</dbReference>
<comment type="caution">
    <text evidence="1">The sequence shown here is derived from an EMBL/GenBank/DDBJ whole genome shotgun (WGS) entry which is preliminary data.</text>
</comment>
<dbReference type="GeneID" id="66101529"/>
<evidence type="ECO:0000313" key="1">
    <source>
        <dbReference type="EMBL" id="KAG7439245.1"/>
    </source>
</evidence>
<dbReference type="AlphaFoldDB" id="A0A9P7VF43"/>
<organism evidence="1 3">
    <name type="scientific">Guyanagaster necrorhizus</name>
    <dbReference type="NCBI Taxonomy" id="856835"/>
    <lineage>
        <taxon>Eukaryota</taxon>
        <taxon>Fungi</taxon>
        <taxon>Dikarya</taxon>
        <taxon>Basidiomycota</taxon>
        <taxon>Agaricomycotina</taxon>
        <taxon>Agaricomycetes</taxon>
        <taxon>Agaricomycetidae</taxon>
        <taxon>Agaricales</taxon>
        <taxon>Marasmiineae</taxon>
        <taxon>Physalacriaceae</taxon>
        <taxon>Guyanagaster</taxon>
    </lineage>
</organism>
<proteinExistence type="predicted"/>
<gene>
    <name evidence="2" type="ORF">BT62DRAFT_1076578</name>
    <name evidence="1" type="ORF">BT62DRAFT_1081705</name>
</gene>
<name>A0A9P7VF43_9AGAR</name>